<accession>A0ABP7NLY9</accession>
<sequence length="137" mass="15421">MAYSIDQLATKADCDRVLVPLTQKRDEAANRKSNLAFRLQTFGDPAARAAEITRLSRRISDAQADLPGMTEGREKRRVEDELSTYIKRRNQFINQNEEQGTDDRVMLEFEVATATQTHDEAVGLVGLVQVRKDSLPA</sequence>
<dbReference type="Proteomes" id="UP001499909">
    <property type="component" value="Unassembled WGS sequence"/>
</dbReference>
<gene>
    <name evidence="1" type="ORF">GCM10022406_34720</name>
</gene>
<organism evidence="1 2">
    <name type="scientific">Hymenobacter algoricola</name>
    <dbReference type="NCBI Taxonomy" id="486267"/>
    <lineage>
        <taxon>Bacteria</taxon>
        <taxon>Pseudomonadati</taxon>
        <taxon>Bacteroidota</taxon>
        <taxon>Cytophagia</taxon>
        <taxon>Cytophagales</taxon>
        <taxon>Hymenobacteraceae</taxon>
        <taxon>Hymenobacter</taxon>
    </lineage>
</organism>
<dbReference type="RefSeq" id="WP_345116797.1">
    <property type="nucleotide sequence ID" value="NZ_BAABDH010000107.1"/>
</dbReference>
<evidence type="ECO:0000313" key="1">
    <source>
        <dbReference type="EMBL" id="GAA3949897.1"/>
    </source>
</evidence>
<dbReference type="EMBL" id="BAABDH010000107">
    <property type="protein sequence ID" value="GAA3949897.1"/>
    <property type="molecule type" value="Genomic_DNA"/>
</dbReference>
<name>A0ABP7NLY9_9BACT</name>
<proteinExistence type="predicted"/>
<protein>
    <submittedName>
        <fullName evidence="1">Uncharacterized protein</fullName>
    </submittedName>
</protein>
<comment type="caution">
    <text evidence="1">The sequence shown here is derived from an EMBL/GenBank/DDBJ whole genome shotgun (WGS) entry which is preliminary data.</text>
</comment>
<keyword evidence="2" id="KW-1185">Reference proteome</keyword>
<evidence type="ECO:0000313" key="2">
    <source>
        <dbReference type="Proteomes" id="UP001499909"/>
    </source>
</evidence>
<reference evidence="2" key="1">
    <citation type="journal article" date="2019" name="Int. J. Syst. Evol. Microbiol.">
        <title>The Global Catalogue of Microorganisms (GCM) 10K type strain sequencing project: providing services to taxonomists for standard genome sequencing and annotation.</title>
        <authorList>
            <consortium name="The Broad Institute Genomics Platform"/>
            <consortium name="The Broad Institute Genome Sequencing Center for Infectious Disease"/>
            <person name="Wu L."/>
            <person name="Ma J."/>
        </authorList>
    </citation>
    <scope>NUCLEOTIDE SEQUENCE [LARGE SCALE GENOMIC DNA]</scope>
    <source>
        <strain evidence="2">JCM 17214</strain>
    </source>
</reference>